<reference evidence="1" key="1">
    <citation type="journal article" date="2024" name="Syst. Appl. Microbiol.">
        <title>First single-strain enrichments of Electrothrix cable bacteria, description of E. aestuarii sp. nov. and E. rattekaaiensis sp. nov., and proposal of a cable bacteria taxonomy following the rules of the SeqCode.</title>
        <authorList>
            <person name="Plum-Jensen L.E."/>
            <person name="Schramm A."/>
            <person name="Marshall I.P.G."/>
        </authorList>
    </citation>
    <scope>NUCLEOTIDE SEQUENCE</scope>
    <source>
        <strain evidence="1">Rat1</strain>
    </source>
</reference>
<dbReference type="InterPro" id="IPR010982">
    <property type="entry name" value="Lambda_DNA-bd_dom_sf"/>
</dbReference>
<dbReference type="KEGG" id="eaj:Q3M24_16505"/>
<dbReference type="EMBL" id="CP159373">
    <property type="protein sequence ID" value="XCN71892.1"/>
    <property type="molecule type" value="Genomic_DNA"/>
</dbReference>
<name>A0AAU8LSK4_9BACT</name>
<proteinExistence type="predicted"/>
<reference evidence="1" key="2">
    <citation type="submission" date="2024-06" db="EMBL/GenBank/DDBJ databases">
        <authorList>
            <person name="Plum-Jensen L.E."/>
            <person name="Schramm A."/>
            <person name="Marshall I.P.G."/>
        </authorList>
    </citation>
    <scope>NUCLEOTIDE SEQUENCE</scope>
    <source>
        <strain evidence="1">Rat1</strain>
    </source>
</reference>
<evidence type="ECO:0008006" key="2">
    <source>
        <dbReference type="Google" id="ProtNLM"/>
    </source>
</evidence>
<evidence type="ECO:0000313" key="1">
    <source>
        <dbReference type="EMBL" id="XCN71892.1"/>
    </source>
</evidence>
<organism evidence="1">
    <name type="scientific">Candidatus Electrothrix aestuarii</name>
    <dbReference type="NCBI Taxonomy" id="3062594"/>
    <lineage>
        <taxon>Bacteria</taxon>
        <taxon>Pseudomonadati</taxon>
        <taxon>Thermodesulfobacteriota</taxon>
        <taxon>Desulfobulbia</taxon>
        <taxon>Desulfobulbales</taxon>
        <taxon>Desulfobulbaceae</taxon>
        <taxon>Candidatus Electrothrix</taxon>
    </lineage>
</organism>
<dbReference type="GO" id="GO:0003677">
    <property type="term" value="F:DNA binding"/>
    <property type="evidence" value="ECO:0007669"/>
    <property type="project" value="InterPro"/>
</dbReference>
<sequence length="126" mass="14630">MFNEIWSRVKREAGLSNFRELSEIIGITEAAISKQRKKDTFLPQWAFKIGQQFGISTEWIMTGRPPKRFSEITTNEFAVKLGCWIDEYSKDDPRKAGAAELKVEEALPEFKEWLDEQDKSRRTKAA</sequence>
<dbReference type="Gene3D" id="1.10.260.40">
    <property type="entry name" value="lambda repressor-like DNA-binding domains"/>
    <property type="match status" value="1"/>
</dbReference>
<protein>
    <recommendedName>
        <fullName evidence="2">Bacteriophage CI repressor helix-turn-helix domain-containing protein</fullName>
    </recommendedName>
</protein>
<dbReference type="AlphaFoldDB" id="A0AAU8LSK4"/>
<accession>A0AAU8LSK4</accession>
<gene>
    <name evidence="1" type="ORF">Q3M24_16505</name>
</gene>